<evidence type="ECO:0000313" key="2">
    <source>
        <dbReference type="EMBL" id="TGK15219.1"/>
    </source>
</evidence>
<comment type="caution">
    <text evidence="2">The sequence shown here is derived from an EMBL/GenBank/DDBJ whole genome shotgun (WGS) entry which is preliminary data.</text>
</comment>
<dbReference type="EMBL" id="RQEV01000017">
    <property type="protein sequence ID" value="TGK15219.1"/>
    <property type="molecule type" value="Genomic_DNA"/>
</dbReference>
<dbReference type="SUPFAM" id="SSF53067">
    <property type="entry name" value="Actin-like ATPase domain"/>
    <property type="match status" value="1"/>
</dbReference>
<sequence>MKSFLGLDIGAQSVKACKADEHGSILFESSVSTGSEMDGEAFLTSLKKLVSELLQKGPVSAIGLGSPGPIDKDKGILLSSANLPKLKDVPVVPYLKETFGLPVYYDNDANCAALGEYWYGQGKGSPNLLVLTLGTGIGGGWIHEGKLFDGYKGNSMEVGHTTIRPGGSPCGCGHKGCAEAYFSASGFSTRYKELTGNTFRNAEEFFARAEKGEREAARILDEGKEVLAELIRNLIHILNPECIVLSGGLVRSYSLFGKPLENRVREIIFPVFRDYVRILAGGSITGALGAASLCLGRNE</sequence>
<dbReference type="PANTHER" id="PTHR18964">
    <property type="entry name" value="ROK (REPRESSOR, ORF, KINASE) FAMILY"/>
    <property type="match status" value="1"/>
</dbReference>
<reference evidence="2" key="1">
    <citation type="journal article" date="2019" name="PLoS Negl. Trop. Dis.">
        <title>Revisiting the worldwide diversity of Leptospira species in the environment.</title>
        <authorList>
            <person name="Vincent A.T."/>
            <person name="Schiettekatte O."/>
            <person name="Bourhy P."/>
            <person name="Veyrier F.J."/>
            <person name="Picardeau M."/>
        </authorList>
    </citation>
    <scope>NUCLEOTIDE SEQUENCE [LARGE SCALE GENOMIC DNA]</scope>
    <source>
        <strain evidence="2">SCS5</strain>
    </source>
</reference>
<proteinExistence type="inferred from homology"/>
<accession>A0A4R9GKY4</accession>
<evidence type="ECO:0000313" key="3">
    <source>
        <dbReference type="Proteomes" id="UP000297855"/>
    </source>
</evidence>
<dbReference type="InterPro" id="IPR043129">
    <property type="entry name" value="ATPase_NBD"/>
</dbReference>
<comment type="similarity">
    <text evidence="1">Belongs to the ROK (NagC/XylR) family.</text>
</comment>
<organism evidence="2 3">
    <name type="scientific">Leptospira fluminis</name>
    <dbReference type="NCBI Taxonomy" id="2484979"/>
    <lineage>
        <taxon>Bacteria</taxon>
        <taxon>Pseudomonadati</taxon>
        <taxon>Spirochaetota</taxon>
        <taxon>Spirochaetia</taxon>
        <taxon>Leptospirales</taxon>
        <taxon>Leptospiraceae</taxon>
        <taxon>Leptospira</taxon>
    </lineage>
</organism>
<dbReference type="AlphaFoldDB" id="A0A4R9GKY4"/>
<name>A0A4R9GKY4_9LEPT</name>
<dbReference type="OrthoDB" id="9795247at2"/>
<dbReference type="PANTHER" id="PTHR18964:SF149">
    <property type="entry name" value="BIFUNCTIONAL UDP-N-ACETYLGLUCOSAMINE 2-EPIMERASE_N-ACETYLMANNOSAMINE KINASE"/>
    <property type="match status" value="1"/>
</dbReference>
<evidence type="ECO:0000256" key="1">
    <source>
        <dbReference type="ARBA" id="ARBA00006479"/>
    </source>
</evidence>
<dbReference type="InterPro" id="IPR000600">
    <property type="entry name" value="ROK"/>
</dbReference>
<dbReference type="Proteomes" id="UP000297855">
    <property type="component" value="Unassembled WGS sequence"/>
</dbReference>
<dbReference type="Pfam" id="PF00480">
    <property type="entry name" value="ROK"/>
    <property type="match status" value="1"/>
</dbReference>
<protein>
    <submittedName>
        <fullName evidence="2">ROK family protein</fullName>
    </submittedName>
</protein>
<dbReference type="Gene3D" id="3.30.420.40">
    <property type="match status" value="2"/>
</dbReference>
<keyword evidence="3" id="KW-1185">Reference proteome</keyword>
<gene>
    <name evidence="2" type="ORF">EHO61_16180</name>
</gene>
<dbReference type="RefSeq" id="WP_135814593.1">
    <property type="nucleotide sequence ID" value="NZ_RQEV01000017.1"/>
</dbReference>